<comment type="caution">
    <text evidence="1">The sequence shown here is derived from an EMBL/GenBank/DDBJ whole genome shotgun (WGS) entry which is preliminary data.</text>
</comment>
<evidence type="ECO:0000313" key="1">
    <source>
        <dbReference type="EMBL" id="KAH3798158.1"/>
    </source>
</evidence>
<dbReference type="Proteomes" id="UP000828390">
    <property type="component" value="Unassembled WGS sequence"/>
</dbReference>
<reference evidence="1" key="1">
    <citation type="journal article" date="2019" name="bioRxiv">
        <title>The Genome of the Zebra Mussel, Dreissena polymorpha: A Resource for Invasive Species Research.</title>
        <authorList>
            <person name="McCartney M.A."/>
            <person name="Auch B."/>
            <person name="Kono T."/>
            <person name="Mallez S."/>
            <person name="Zhang Y."/>
            <person name="Obille A."/>
            <person name="Becker A."/>
            <person name="Abrahante J.E."/>
            <person name="Garbe J."/>
            <person name="Badalamenti J.P."/>
            <person name="Herman A."/>
            <person name="Mangelson H."/>
            <person name="Liachko I."/>
            <person name="Sullivan S."/>
            <person name="Sone E.D."/>
            <person name="Koren S."/>
            <person name="Silverstein K.A.T."/>
            <person name="Beckman K.B."/>
            <person name="Gohl D.M."/>
        </authorList>
    </citation>
    <scope>NUCLEOTIDE SEQUENCE</scope>
    <source>
        <strain evidence="1">Duluth1</strain>
        <tissue evidence="1">Whole animal</tissue>
    </source>
</reference>
<sequence>MDQRALTKNNSLDIFFDVYSDGLQGSRWAKILGRSDFSLDTDLGRMERLGHKGLHKTGCKQISIRERLELHLTRVLTRKNAPPPGGHVFQPTAIIFELVQDIIGMNLLTYLGPETQFQKLVTGPGIQIGDCGSIRPKKRFNSG</sequence>
<dbReference type="EMBL" id="JAIWYP010000007">
    <property type="protein sequence ID" value="KAH3798158.1"/>
    <property type="molecule type" value="Genomic_DNA"/>
</dbReference>
<evidence type="ECO:0000313" key="2">
    <source>
        <dbReference type="Proteomes" id="UP000828390"/>
    </source>
</evidence>
<dbReference type="AlphaFoldDB" id="A0A9D4FFY4"/>
<accession>A0A9D4FFY4</accession>
<keyword evidence="2" id="KW-1185">Reference proteome</keyword>
<reference evidence="1" key="2">
    <citation type="submission" date="2020-11" db="EMBL/GenBank/DDBJ databases">
        <authorList>
            <person name="McCartney M.A."/>
            <person name="Auch B."/>
            <person name="Kono T."/>
            <person name="Mallez S."/>
            <person name="Becker A."/>
            <person name="Gohl D.M."/>
            <person name="Silverstein K.A.T."/>
            <person name="Koren S."/>
            <person name="Bechman K.B."/>
            <person name="Herman A."/>
            <person name="Abrahante J.E."/>
            <person name="Garbe J."/>
        </authorList>
    </citation>
    <scope>NUCLEOTIDE SEQUENCE</scope>
    <source>
        <strain evidence="1">Duluth1</strain>
        <tissue evidence="1">Whole animal</tissue>
    </source>
</reference>
<gene>
    <name evidence="1" type="ORF">DPMN_151748</name>
</gene>
<organism evidence="1 2">
    <name type="scientific">Dreissena polymorpha</name>
    <name type="common">Zebra mussel</name>
    <name type="synonym">Mytilus polymorpha</name>
    <dbReference type="NCBI Taxonomy" id="45954"/>
    <lineage>
        <taxon>Eukaryota</taxon>
        <taxon>Metazoa</taxon>
        <taxon>Spiralia</taxon>
        <taxon>Lophotrochozoa</taxon>
        <taxon>Mollusca</taxon>
        <taxon>Bivalvia</taxon>
        <taxon>Autobranchia</taxon>
        <taxon>Heteroconchia</taxon>
        <taxon>Euheterodonta</taxon>
        <taxon>Imparidentia</taxon>
        <taxon>Neoheterodontei</taxon>
        <taxon>Myida</taxon>
        <taxon>Dreissenoidea</taxon>
        <taxon>Dreissenidae</taxon>
        <taxon>Dreissena</taxon>
    </lineage>
</organism>
<proteinExistence type="predicted"/>
<name>A0A9D4FFY4_DREPO</name>
<protein>
    <submittedName>
        <fullName evidence="1">Uncharacterized protein</fullName>
    </submittedName>
</protein>